<dbReference type="PATRIC" id="fig|1618.3.peg.918"/>
<gene>
    <name evidence="3" type="ORF">IV36_GL000909</name>
</gene>
<dbReference type="OrthoDB" id="1653251at2"/>
<evidence type="ECO:0000313" key="4">
    <source>
        <dbReference type="Proteomes" id="UP000051727"/>
    </source>
</evidence>
<dbReference type="Gene3D" id="1.20.144.10">
    <property type="entry name" value="Phosphatidic acid phosphatase type 2/haloperoxidase"/>
    <property type="match status" value="1"/>
</dbReference>
<dbReference type="InterPro" id="IPR036938">
    <property type="entry name" value="PAP2/HPO_sf"/>
</dbReference>
<proteinExistence type="predicted"/>
<evidence type="ECO:0000313" key="3">
    <source>
        <dbReference type="EMBL" id="KRN33174.1"/>
    </source>
</evidence>
<feature type="transmembrane region" description="Helical" evidence="1">
    <location>
        <begin position="273"/>
        <end position="291"/>
    </location>
</feature>
<dbReference type="EMBL" id="JQAR01000002">
    <property type="protein sequence ID" value="KRN33174.1"/>
    <property type="molecule type" value="Genomic_DNA"/>
</dbReference>
<evidence type="ECO:0000259" key="2">
    <source>
        <dbReference type="SMART" id="SM00014"/>
    </source>
</evidence>
<feature type="transmembrane region" description="Helical" evidence="1">
    <location>
        <begin position="52"/>
        <end position="70"/>
    </location>
</feature>
<sequence length="301" mass="33845">MEYSAKKKLFLVLAIICVILLLIASFGDLAISNTIINYNSIFGTIFQTFGEFPVYCIFVLCGEIAMAYALRHLDEMLFSSVLFIGGLSLSLWQLKQYLNEIESYALSALSNIHSGKDMGLANSDAATAKLSVGIAIALWLVVYIIITALIQYWMAKKDNTQLTRYLIVAVFASLTVWFALEVNLTLKDAWGRVRPYELSASQKEFTPWFHPNGVNGHKSFPSGHTMAGTLCIVFSWFATQPKWHKRLWVTGIVYGILLGVSRVIIGAHFLSDVTFSFFLTATIIFVMRELYDRLLSDDLKM</sequence>
<feature type="transmembrane region" description="Helical" evidence="1">
    <location>
        <begin position="247"/>
        <end position="267"/>
    </location>
</feature>
<comment type="caution">
    <text evidence="3">The sequence shown here is derived from an EMBL/GenBank/DDBJ whole genome shotgun (WGS) entry which is preliminary data.</text>
</comment>
<dbReference type="AlphaFoldDB" id="A0A0R2G169"/>
<keyword evidence="1" id="KW-1133">Transmembrane helix</keyword>
<dbReference type="InterPro" id="IPR000326">
    <property type="entry name" value="PAP2/HPO"/>
</dbReference>
<dbReference type="Pfam" id="PF01569">
    <property type="entry name" value="PAP2"/>
    <property type="match status" value="1"/>
</dbReference>
<keyword evidence="1" id="KW-0472">Membrane</keyword>
<feature type="transmembrane region" description="Helical" evidence="1">
    <location>
        <begin position="220"/>
        <end position="238"/>
    </location>
</feature>
<organism evidence="3 4">
    <name type="scientific">Liquorilactobacillus mali</name>
    <dbReference type="NCBI Taxonomy" id="1618"/>
    <lineage>
        <taxon>Bacteria</taxon>
        <taxon>Bacillati</taxon>
        <taxon>Bacillota</taxon>
        <taxon>Bacilli</taxon>
        <taxon>Lactobacillales</taxon>
        <taxon>Lactobacillaceae</taxon>
        <taxon>Liquorilactobacillus</taxon>
    </lineage>
</organism>
<dbReference type="Proteomes" id="UP000051727">
    <property type="component" value="Unassembled WGS sequence"/>
</dbReference>
<reference evidence="3 4" key="1">
    <citation type="journal article" date="2015" name="Genome Announc.">
        <title>Expanding the biotechnology potential of lactobacilli through comparative genomics of 213 strains and associated genera.</title>
        <authorList>
            <person name="Sun Z."/>
            <person name="Harris H.M."/>
            <person name="McCann A."/>
            <person name="Guo C."/>
            <person name="Argimon S."/>
            <person name="Zhang W."/>
            <person name="Yang X."/>
            <person name="Jeffery I.B."/>
            <person name="Cooney J.C."/>
            <person name="Kagawa T.F."/>
            <person name="Liu W."/>
            <person name="Song Y."/>
            <person name="Salvetti E."/>
            <person name="Wrobel A."/>
            <person name="Rasinkangas P."/>
            <person name="Parkhill J."/>
            <person name="Rea M.C."/>
            <person name="O'Sullivan O."/>
            <person name="Ritari J."/>
            <person name="Douillard F.P."/>
            <person name="Paul Ross R."/>
            <person name="Yang R."/>
            <person name="Briner A.E."/>
            <person name="Felis G.E."/>
            <person name="de Vos W.M."/>
            <person name="Barrangou R."/>
            <person name="Klaenhammer T.R."/>
            <person name="Caufield P.W."/>
            <person name="Cui Y."/>
            <person name="Zhang H."/>
            <person name="O'Toole P.W."/>
        </authorList>
    </citation>
    <scope>NUCLEOTIDE SEQUENCE [LARGE SCALE GENOMIC DNA]</scope>
    <source>
        <strain evidence="3 4">ATCC 27304</strain>
    </source>
</reference>
<dbReference type="SUPFAM" id="SSF48317">
    <property type="entry name" value="Acid phosphatase/Vanadium-dependent haloperoxidase"/>
    <property type="match status" value="1"/>
</dbReference>
<dbReference type="STRING" id="1618.IV36_GL000909"/>
<feature type="transmembrane region" description="Helical" evidence="1">
    <location>
        <begin position="9"/>
        <end position="32"/>
    </location>
</feature>
<feature type="transmembrane region" description="Helical" evidence="1">
    <location>
        <begin position="162"/>
        <end position="180"/>
    </location>
</feature>
<dbReference type="PANTHER" id="PTHR14969">
    <property type="entry name" value="SPHINGOSINE-1-PHOSPHATE PHOSPHOHYDROLASE"/>
    <property type="match status" value="1"/>
</dbReference>
<dbReference type="RefSeq" id="WP_056990506.1">
    <property type="nucleotide sequence ID" value="NZ_JATAAJ010000003.1"/>
</dbReference>
<evidence type="ECO:0000256" key="1">
    <source>
        <dbReference type="SAM" id="Phobius"/>
    </source>
</evidence>
<feature type="transmembrane region" description="Helical" evidence="1">
    <location>
        <begin position="77"/>
        <end position="94"/>
    </location>
</feature>
<feature type="transmembrane region" description="Helical" evidence="1">
    <location>
        <begin position="130"/>
        <end position="150"/>
    </location>
</feature>
<dbReference type="SMART" id="SM00014">
    <property type="entry name" value="acidPPc"/>
    <property type="match status" value="1"/>
</dbReference>
<name>A0A0R2G169_9LACO</name>
<accession>A0A0R2G169</accession>
<dbReference type="CDD" id="cd03396">
    <property type="entry name" value="PAP2_like_6"/>
    <property type="match status" value="1"/>
</dbReference>
<dbReference type="PANTHER" id="PTHR14969:SF13">
    <property type="entry name" value="AT30094P"/>
    <property type="match status" value="1"/>
</dbReference>
<keyword evidence="1" id="KW-0812">Transmembrane</keyword>
<feature type="domain" description="Phosphatidic acid phosphatase type 2/haloperoxidase" evidence="2">
    <location>
        <begin position="168"/>
        <end position="288"/>
    </location>
</feature>
<protein>
    <submittedName>
        <fullName evidence="3">Membrane-associated phospholipid phosphatase</fullName>
    </submittedName>
</protein>